<proteinExistence type="predicted"/>
<keyword evidence="1" id="KW-0812">Transmembrane</keyword>
<accession>A0ABS4NC98</accession>
<protein>
    <submittedName>
        <fullName evidence="2">Ferrous iron transport protein B</fullName>
    </submittedName>
</protein>
<feature type="transmembrane region" description="Helical" evidence="1">
    <location>
        <begin position="6"/>
        <end position="23"/>
    </location>
</feature>
<name>A0ABS4NC98_9THEO</name>
<dbReference type="EMBL" id="JAGGLT010000006">
    <property type="protein sequence ID" value="MBP2071298.1"/>
    <property type="molecule type" value="Genomic_DNA"/>
</dbReference>
<evidence type="ECO:0000313" key="3">
    <source>
        <dbReference type="Proteomes" id="UP001166402"/>
    </source>
</evidence>
<dbReference type="Proteomes" id="UP001166402">
    <property type="component" value="Unassembled WGS sequence"/>
</dbReference>
<dbReference type="RefSeq" id="WP_209453228.1">
    <property type="nucleotide sequence ID" value="NZ_JAGGLT010000006.1"/>
</dbReference>
<organism evidence="2 3">
    <name type="scientific">Thermoanaerobacterium butyriciformans</name>
    <dbReference type="NCBI Taxonomy" id="1702242"/>
    <lineage>
        <taxon>Bacteria</taxon>
        <taxon>Bacillati</taxon>
        <taxon>Bacillota</taxon>
        <taxon>Clostridia</taxon>
        <taxon>Thermoanaerobacterales</taxon>
        <taxon>Thermoanaerobacteraceae</taxon>
        <taxon>Thermoanaerobacterium</taxon>
    </lineage>
</organism>
<keyword evidence="1" id="KW-1133">Transmembrane helix</keyword>
<gene>
    <name evidence="2" type="ORF">J2Z80_000809</name>
</gene>
<comment type="caution">
    <text evidence="2">The sequence shown here is derived from an EMBL/GenBank/DDBJ whole genome shotgun (WGS) entry which is preliminary data.</text>
</comment>
<sequence length="50" mass="5325">MIIEVIVTVAIVAAAVFILYKNLKKSTSGQCNCGSCSSSCPKFSTVKQKK</sequence>
<evidence type="ECO:0000256" key="1">
    <source>
        <dbReference type="SAM" id="Phobius"/>
    </source>
</evidence>
<reference evidence="2" key="1">
    <citation type="submission" date="2021-03" db="EMBL/GenBank/DDBJ databases">
        <title>Genomic Encyclopedia of Type Strains, Phase IV (KMG-IV): sequencing the most valuable type-strain genomes for metagenomic binning, comparative biology and taxonomic classification.</title>
        <authorList>
            <person name="Goeker M."/>
        </authorList>
    </citation>
    <scope>NUCLEOTIDE SEQUENCE</scope>
    <source>
        <strain evidence="2">DSM 101588</strain>
    </source>
</reference>
<dbReference type="Pfam" id="PF12669">
    <property type="entry name" value="FeoB_associated"/>
    <property type="match status" value="1"/>
</dbReference>
<evidence type="ECO:0000313" key="2">
    <source>
        <dbReference type="EMBL" id="MBP2071298.1"/>
    </source>
</evidence>
<keyword evidence="1" id="KW-0472">Membrane</keyword>
<keyword evidence="3" id="KW-1185">Reference proteome</keyword>